<dbReference type="Proteomes" id="UP000004200">
    <property type="component" value="Unassembled WGS sequence"/>
</dbReference>
<reference evidence="1 2" key="1">
    <citation type="submission" date="2011-06" db="EMBL/GenBank/DDBJ databases">
        <title>The draft genome of Thiorhodococcus drewsii AZ1.</title>
        <authorList>
            <consortium name="US DOE Joint Genome Institute (JGI-PGF)"/>
            <person name="Lucas S."/>
            <person name="Han J."/>
            <person name="Lapidus A."/>
            <person name="Cheng J.-F."/>
            <person name="Goodwin L."/>
            <person name="Pitluck S."/>
            <person name="Peters L."/>
            <person name="Land M.L."/>
            <person name="Hauser L."/>
            <person name="Vogl K."/>
            <person name="Liu Z."/>
            <person name="Imhoff J."/>
            <person name="Thiel V."/>
            <person name="Frigaard N.-U."/>
            <person name="Bryant D.A."/>
            <person name="Woyke T.J."/>
        </authorList>
    </citation>
    <scope>NUCLEOTIDE SEQUENCE [LARGE SCALE GENOMIC DNA]</scope>
    <source>
        <strain evidence="1 2">AZ1</strain>
    </source>
</reference>
<name>G2DX40_9GAMM</name>
<dbReference type="STRING" id="765913.ThidrDRAFT_0601"/>
<sequence length="41" mass="4563">MTGTKLAGRSLKIGTLPDQFSESRSMGLSNFGKSKITYYYQ</sequence>
<protein>
    <submittedName>
        <fullName evidence="1">Uncharacterized protein</fullName>
    </submittedName>
</protein>
<keyword evidence="2" id="KW-1185">Reference proteome</keyword>
<comment type="caution">
    <text evidence="1">The sequence shown here is derived from an EMBL/GenBank/DDBJ whole genome shotgun (WGS) entry which is preliminary data.</text>
</comment>
<dbReference type="EMBL" id="AFWT01000003">
    <property type="protein sequence ID" value="EGV33394.1"/>
    <property type="molecule type" value="Genomic_DNA"/>
</dbReference>
<organism evidence="1 2">
    <name type="scientific">Thiorhodococcus drewsii AZ1</name>
    <dbReference type="NCBI Taxonomy" id="765913"/>
    <lineage>
        <taxon>Bacteria</taxon>
        <taxon>Pseudomonadati</taxon>
        <taxon>Pseudomonadota</taxon>
        <taxon>Gammaproteobacteria</taxon>
        <taxon>Chromatiales</taxon>
        <taxon>Chromatiaceae</taxon>
        <taxon>Thiorhodococcus</taxon>
    </lineage>
</organism>
<gene>
    <name evidence="1" type="ORF">ThidrDRAFT_0601</name>
</gene>
<evidence type="ECO:0000313" key="2">
    <source>
        <dbReference type="Proteomes" id="UP000004200"/>
    </source>
</evidence>
<evidence type="ECO:0000313" key="1">
    <source>
        <dbReference type="EMBL" id="EGV33394.1"/>
    </source>
</evidence>
<proteinExistence type="predicted"/>
<dbReference type="AlphaFoldDB" id="G2DX40"/>
<accession>G2DX40</accession>